<evidence type="ECO:0000313" key="2">
    <source>
        <dbReference type="Proteomes" id="UP001415857"/>
    </source>
</evidence>
<dbReference type="AlphaFoldDB" id="A0AAP0RS62"/>
<name>A0AAP0RS62_LIQFO</name>
<protein>
    <submittedName>
        <fullName evidence="1">Uncharacterized protein</fullName>
    </submittedName>
</protein>
<organism evidence="1 2">
    <name type="scientific">Liquidambar formosana</name>
    <name type="common">Formosan gum</name>
    <dbReference type="NCBI Taxonomy" id="63359"/>
    <lineage>
        <taxon>Eukaryota</taxon>
        <taxon>Viridiplantae</taxon>
        <taxon>Streptophyta</taxon>
        <taxon>Embryophyta</taxon>
        <taxon>Tracheophyta</taxon>
        <taxon>Spermatophyta</taxon>
        <taxon>Magnoliopsida</taxon>
        <taxon>eudicotyledons</taxon>
        <taxon>Gunneridae</taxon>
        <taxon>Pentapetalae</taxon>
        <taxon>Saxifragales</taxon>
        <taxon>Altingiaceae</taxon>
        <taxon>Liquidambar</taxon>
    </lineage>
</organism>
<sequence>MLEEYLAYFDAGDENSQSMLFDTSQIMGTENPISDQASLTEKFVDGGTEASSYWKPTAFRSTW</sequence>
<comment type="caution">
    <text evidence="1">The sequence shown here is derived from an EMBL/GenBank/DDBJ whole genome shotgun (WGS) entry which is preliminary data.</text>
</comment>
<evidence type="ECO:0000313" key="1">
    <source>
        <dbReference type="EMBL" id="KAK9283728.1"/>
    </source>
</evidence>
<dbReference type="EMBL" id="JBBPBK010000006">
    <property type="protein sequence ID" value="KAK9283728.1"/>
    <property type="molecule type" value="Genomic_DNA"/>
</dbReference>
<reference evidence="1 2" key="1">
    <citation type="journal article" date="2024" name="Plant J.">
        <title>Genome sequences and population genomics reveal climatic adaptation and genomic divergence between two closely related sweetgum species.</title>
        <authorList>
            <person name="Xu W.Q."/>
            <person name="Ren C.Q."/>
            <person name="Zhang X.Y."/>
            <person name="Comes H.P."/>
            <person name="Liu X.H."/>
            <person name="Li Y.G."/>
            <person name="Kettle C.J."/>
            <person name="Jalonen R."/>
            <person name="Gaisberger H."/>
            <person name="Ma Y.Z."/>
            <person name="Qiu Y.X."/>
        </authorList>
    </citation>
    <scope>NUCLEOTIDE SEQUENCE [LARGE SCALE GENOMIC DNA]</scope>
    <source>
        <strain evidence="1">Hangzhou</strain>
    </source>
</reference>
<gene>
    <name evidence="1" type="ORF">L1049_011978</name>
</gene>
<dbReference type="Proteomes" id="UP001415857">
    <property type="component" value="Unassembled WGS sequence"/>
</dbReference>
<keyword evidence="2" id="KW-1185">Reference proteome</keyword>
<proteinExistence type="predicted"/>
<accession>A0AAP0RS62</accession>